<dbReference type="Pfam" id="PF04183">
    <property type="entry name" value="IucA_IucC"/>
    <property type="match status" value="1"/>
</dbReference>
<organism evidence="6 7">
    <name type="scientific">Streptomyces olivaceiscleroticus</name>
    <dbReference type="NCBI Taxonomy" id="68245"/>
    <lineage>
        <taxon>Bacteria</taxon>
        <taxon>Bacillati</taxon>
        <taxon>Actinomycetota</taxon>
        <taxon>Actinomycetes</taxon>
        <taxon>Kitasatosporales</taxon>
        <taxon>Streptomycetaceae</taxon>
        <taxon>Streptomyces</taxon>
    </lineage>
</organism>
<comment type="pathway">
    <text evidence="1">Siderophore biosynthesis.</text>
</comment>
<feature type="region of interest" description="Disordered" evidence="3">
    <location>
        <begin position="168"/>
        <end position="187"/>
    </location>
</feature>
<dbReference type="Gene3D" id="1.10.510.40">
    <property type="match status" value="1"/>
</dbReference>
<gene>
    <name evidence="6" type="ORF">GCM10010361_46220</name>
</gene>
<dbReference type="Proteomes" id="UP001500909">
    <property type="component" value="Unassembled WGS sequence"/>
</dbReference>
<feature type="region of interest" description="Disordered" evidence="3">
    <location>
        <begin position="345"/>
        <end position="465"/>
    </location>
</feature>
<evidence type="ECO:0000256" key="1">
    <source>
        <dbReference type="ARBA" id="ARBA00004924"/>
    </source>
</evidence>
<feature type="region of interest" description="Disordered" evidence="3">
    <location>
        <begin position="1"/>
        <end position="136"/>
    </location>
</feature>
<sequence length="950" mass="98005">MTERLGPATNGPAGPTPDAAPAAENPTDAAPTTPPADDHDAAAPPPADDHDAGALPAADDHDAGVPPAEAPASPAEALAPPASPGAAPESGRATAGPDEDDATPQPAVRRGPEGAGDGTASTPPADEPSVPRQARRIGHVCDASLLTRSEGTGSGAVAVDVAEDADSVRLEDADSTRLPGPAAGPVADLVEGTVEGLVEGAMKGPMEEAMEGPMEGLMKEAMEGPDPLEHPDPAVAADAAGVENLLRCWIRESGIPRPAGARLRLPLDASGTVLRVPVRYWSATGCHRFGPPVLEQAPPGAPHVDAVTLAALLRREAVGGGAVGDAGARDGAVCGDAVDGDAVDDGGGVAGAAPWEKPASDGPALNGVSTHAPAPRGTTAHAPAHLNGTAPAPNAMDSAPNGGAASAPNGTASAPNRTASTPEGTAPASNGMDSAPTRTAASDRATSTSDRSTPTSDRGAAAFDRAVPAEDAAELIGRVANSVRCTAVILGERRAHPGTPHGDRFLEGEQSLIFGHPLHPTPKSREGLSEGEIHAYSPELRGSFPLHWLAVDRSVLATDSAWTARGRTVPADQLTAGLAGTGLDIPAGSALLPLHPWQAREVRHRPEVAALLDAGLLRDLGAHGARWHPTSSVRTVHCPGVDTMLKLSLGLRITNSRRENLRKELQRGVEVHRLLRSGLAEQWRAAHPGFDIVRDPAWLAVTDTDGTPVRGLDVVLRHNPFGPGDDAVCVAGLTSPRPRPGHDGMRSRLADLIGMLTARTGRPTGAVAAEWFLRYLHAVVRPVLWLDGTAGVALEAHQQNTLVVLDADGWPVGGRYRDNQGYYFRESRRAELDRRLPGIGVESDTFVPDDVTDERFAYYLGINNVLGLIGAFGAQGLADEGVLLAAFRRFLATAATAPAEHRSPLAGHLLGASALRCKANLLTRLHGLDELVGPVDTQSVYVSLPNPLAT</sequence>
<evidence type="ECO:0008006" key="8">
    <source>
        <dbReference type="Google" id="ProtNLM"/>
    </source>
</evidence>
<name>A0ABN1AHA5_9ACTN</name>
<dbReference type="Pfam" id="PF06276">
    <property type="entry name" value="FhuF"/>
    <property type="match status" value="1"/>
</dbReference>
<evidence type="ECO:0000256" key="3">
    <source>
        <dbReference type="SAM" id="MobiDB-lite"/>
    </source>
</evidence>
<feature type="compositionally biased region" description="Low complexity" evidence="3">
    <location>
        <begin position="398"/>
        <end position="416"/>
    </location>
</feature>
<evidence type="ECO:0000313" key="6">
    <source>
        <dbReference type="EMBL" id="GAA0476495.1"/>
    </source>
</evidence>
<keyword evidence="7" id="KW-1185">Reference proteome</keyword>
<dbReference type="EMBL" id="BAAABY010000032">
    <property type="protein sequence ID" value="GAA0476495.1"/>
    <property type="molecule type" value="Genomic_DNA"/>
</dbReference>
<dbReference type="PANTHER" id="PTHR34384">
    <property type="entry name" value="L-2,3-DIAMINOPROPANOATE--CITRATE LIGASE"/>
    <property type="match status" value="1"/>
</dbReference>
<dbReference type="Gene3D" id="6.10.250.3370">
    <property type="match status" value="1"/>
</dbReference>
<feature type="compositionally biased region" description="Basic and acidic residues" evidence="3">
    <location>
        <begin position="36"/>
        <end position="63"/>
    </location>
</feature>
<comment type="similarity">
    <text evidence="2">Belongs to the IucA/IucC family.</text>
</comment>
<dbReference type="InterPro" id="IPR007310">
    <property type="entry name" value="Aerobactin_biosyn_IucA/IucC_N"/>
</dbReference>
<protein>
    <recommendedName>
        <fullName evidence="8">Iron transporter</fullName>
    </recommendedName>
</protein>
<dbReference type="PANTHER" id="PTHR34384:SF5">
    <property type="entry name" value="L-2,3-DIAMINOPROPANOATE--CITRATE LIGASE"/>
    <property type="match status" value="1"/>
</dbReference>
<feature type="compositionally biased region" description="Low complexity" evidence="3">
    <location>
        <begin position="1"/>
        <end position="31"/>
    </location>
</feature>
<evidence type="ECO:0000259" key="4">
    <source>
        <dbReference type="Pfam" id="PF04183"/>
    </source>
</evidence>
<comment type="caution">
    <text evidence="6">The sequence shown here is derived from an EMBL/GenBank/DDBJ whole genome shotgun (WGS) entry which is preliminary data.</text>
</comment>
<dbReference type="InterPro" id="IPR022770">
    <property type="entry name" value="IucA/IucC-like_C"/>
</dbReference>
<dbReference type="InterPro" id="IPR037455">
    <property type="entry name" value="LucA/IucC-like"/>
</dbReference>
<feature type="domain" description="Aerobactin siderophore biosynthesis IucA/IucC N-terminal" evidence="4">
    <location>
        <begin position="505"/>
        <end position="734"/>
    </location>
</feature>
<accession>A0ABN1AHA5</accession>
<evidence type="ECO:0000256" key="2">
    <source>
        <dbReference type="ARBA" id="ARBA00007832"/>
    </source>
</evidence>
<feature type="domain" description="Aerobactin siderophore biosynthesis IucA/IucC-like C-terminal" evidence="5">
    <location>
        <begin position="770"/>
        <end position="931"/>
    </location>
</feature>
<evidence type="ECO:0000259" key="5">
    <source>
        <dbReference type="Pfam" id="PF06276"/>
    </source>
</evidence>
<reference evidence="6 7" key="1">
    <citation type="journal article" date="2019" name="Int. J. Syst. Evol. Microbiol.">
        <title>The Global Catalogue of Microorganisms (GCM) 10K type strain sequencing project: providing services to taxonomists for standard genome sequencing and annotation.</title>
        <authorList>
            <consortium name="The Broad Institute Genomics Platform"/>
            <consortium name="The Broad Institute Genome Sequencing Center for Infectious Disease"/>
            <person name="Wu L."/>
            <person name="Ma J."/>
        </authorList>
    </citation>
    <scope>NUCLEOTIDE SEQUENCE [LARGE SCALE GENOMIC DNA]</scope>
    <source>
        <strain evidence="6 7">JCM 4805</strain>
    </source>
</reference>
<feature type="compositionally biased region" description="Low complexity" evidence="3">
    <location>
        <begin position="64"/>
        <end position="93"/>
    </location>
</feature>
<evidence type="ECO:0000313" key="7">
    <source>
        <dbReference type="Proteomes" id="UP001500909"/>
    </source>
</evidence>
<feature type="compositionally biased region" description="Low complexity" evidence="3">
    <location>
        <begin position="434"/>
        <end position="458"/>
    </location>
</feature>
<feature type="compositionally biased region" description="Polar residues" evidence="3">
    <location>
        <begin position="417"/>
        <end position="432"/>
    </location>
</feature>
<proteinExistence type="inferred from homology"/>